<protein>
    <submittedName>
        <fullName evidence="1">Leucine-rich repeat domain-containing protein</fullName>
    </submittedName>
</protein>
<proteinExistence type="predicted"/>
<evidence type="ECO:0000313" key="2">
    <source>
        <dbReference type="Proteomes" id="UP001460679"/>
    </source>
</evidence>
<dbReference type="Proteomes" id="UP001460679">
    <property type="component" value="Chromosome"/>
</dbReference>
<evidence type="ECO:0000313" key="1">
    <source>
        <dbReference type="EMBL" id="WXL28686.1"/>
    </source>
</evidence>
<dbReference type="EMBL" id="CP148066">
    <property type="protein sequence ID" value="WXL28686.1"/>
    <property type="molecule type" value="Genomic_DNA"/>
</dbReference>
<keyword evidence="2" id="KW-1185">Reference proteome</keyword>
<dbReference type="Pfam" id="PF13306">
    <property type="entry name" value="LRR_5"/>
    <property type="match status" value="2"/>
</dbReference>
<dbReference type="InterPro" id="IPR032675">
    <property type="entry name" value="LRR_dom_sf"/>
</dbReference>
<gene>
    <name evidence="1" type="ORF">WG616_01540</name>
</gene>
<dbReference type="PANTHER" id="PTHR45661">
    <property type="entry name" value="SURFACE ANTIGEN"/>
    <property type="match status" value="1"/>
</dbReference>
<dbReference type="InterPro" id="IPR053139">
    <property type="entry name" value="Surface_bspA-like"/>
</dbReference>
<organism evidence="1 2">
    <name type="scientific">[Mycoplasma] gypis</name>
    <dbReference type="NCBI Taxonomy" id="92404"/>
    <lineage>
        <taxon>Bacteria</taxon>
        <taxon>Bacillati</taxon>
        <taxon>Mycoplasmatota</taxon>
        <taxon>Mycoplasmoidales</taxon>
        <taxon>Metamycoplasmataceae</taxon>
        <taxon>Metamycoplasma</taxon>
    </lineage>
</organism>
<dbReference type="Gene3D" id="3.80.10.10">
    <property type="entry name" value="Ribonuclease Inhibitor"/>
    <property type="match status" value="3"/>
</dbReference>
<reference evidence="1" key="1">
    <citation type="submission" date="2024-03" db="EMBL/GenBank/DDBJ databases">
        <title>Complete genome sequence of Mycoplasma gypis type strain B1/T1.</title>
        <authorList>
            <person name="Spergser J."/>
        </authorList>
    </citation>
    <scope>NUCLEOTIDE SEQUENCE [LARGE SCALE GENOMIC DNA]</scope>
    <source>
        <strain evidence="1">B1/T1</strain>
    </source>
</reference>
<dbReference type="PANTHER" id="PTHR45661:SF3">
    <property type="entry name" value="IG-LIKE DOMAIN-CONTAINING PROTEIN"/>
    <property type="match status" value="1"/>
</dbReference>
<name>A0ABZ2RV88_9BACT</name>
<sequence length="317" mass="35894">MENIIVLDDSFINANKNGFEITVEDGILKSFKQVIQEKVIIDLKNVSEVADGVFAQNNFVTKVNLPNAKKIGNKAFYQAIFLEEVKLESCYEIGKSVFEGTVSLKTVDAPKLEVLPANSFGFSNVQKLNLPNLKSVDNYSVANARELEIFNAPNLENIGPKAFSNCVKLQKITSNNIKKIEQQAFETCMALFDLNTEKVEYAHRESFSLSMLVKNDQQKNNEYVSYKNILLSSKENSQNINLKNITVIAAKAFWQDQKVQKVTSKSVKFVNEQAFYQSSLVKLKLWGVKKIDNKALCETKLAGLNSFWLKLRFKKSF</sequence>
<dbReference type="SUPFAM" id="SSF52058">
    <property type="entry name" value="L domain-like"/>
    <property type="match status" value="1"/>
</dbReference>
<dbReference type="InterPro" id="IPR026906">
    <property type="entry name" value="LRR_5"/>
</dbReference>
<dbReference type="RefSeq" id="WP_205498585.1">
    <property type="nucleotide sequence ID" value="NZ_CP148066.1"/>
</dbReference>
<accession>A0ABZ2RV88</accession>